<name>A0A7M7KZ06_VARDE</name>
<dbReference type="SUPFAM" id="SSF57850">
    <property type="entry name" value="RING/U-box"/>
    <property type="match status" value="1"/>
</dbReference>
<dbReference type="Proteomes" id="UP000594260">
    <property type="component" value="Unplaced"/>
</dbReference>
<evidence type="ECO:0000313" key="4">
    <source>
        <dbReference type="EnsemblMetazoa" id="XP_022672697"/>
    </source>
</evidence>
<dbReference type="InterPro" id="IPR017907">
    <property type="entry name" value="Znf_RING_CS"/>
</dbReference>
<evidence type="ECO:0000313" key="5">
    <source>
        <dbReference type="Proteomes" id="UP000594260"/>
    </source>
</evidence>
<dbReference type="RefSeq" id="XP_022672697.1">
    <property type="nucleotide sequence ID" value="XM_022816962.1"/>
</dbReference>
<reference evidence="4" key="1">
    <citation type="submission" date="2021-01" db="UniProtKB">
        <authorList>
            <consortium name="EnsemblMetazoa"/>
        </authorList>
    </citation>
    <scope>IDENTIFICATION</scope>
</reference>
<dbReference type="PROSITE" id="PS00518">
    <property type="entry name" value="ZF_RING_1"/>
    <property type="match status" value="2"/>
</dbReference>
<sequence length="255" mass="28308">MPASTEKSHSKVGSVGRRLTPCDACNMFCPRVYIAACGHAYCVGCAVVQQEEHGQLRVMCNECKRRVIADLIEMKDQLVVRDLPFALCPGRVHLKPLGGLGRRLTPCDACNMFSPRVYLCACGHAFCTGCAIVHKEEEEGAGLKAFCLECKKKVTTDLIEIKPSLLRQMRFVCSCGREGTLEQIKEHLWESAESHNVTDVASKGSIDGPFGAESLLHSLRDEVLSLKLQLRTLVGVATKKYFWVDLQKIIDEHEK</sequence>
<dbReference type="GO" id="GO:0008270">
    <property type="term" value="F:zinc ion binding"/>
    <property type="evidence" value="ECO:0007669"/>
    <property type="project" value="UniProtKB-KW"/>
</dbReference>
<keyword evidence="2" id="KW-0863">Zinc-finger</keyword>
<dbReference type="OrthoDB" id="10526274at2759"/>
<evidence type="ECO:0008006" key="6">
    <source>
        <dbReference type="Google" id="ProtNLM"/>
    </source>
</evidence>
<organism evidence="4 5">
    <name type="scientific">Varroa destructor</name>
    <name type="common">Honeybee mite</name>
    <dbReference type="NCBI Taxonomy" id="109461"/>
    <lineage>
        <taxon>Eukaryota</taxon>
        <taxon>Metazoa</taxon>
        <taxon>Ecdysozoa</taxon>
        <taxon>Arthropoda</taxon>
        <taxon>Chelicerata</taxon>
        <taxon>Arachnida</taxon>
        <taxon>Acari</taxon>
        <taxon>Parasitiformes</taxon>
        <taxon>Mesostigmata</taxon>
        <taxon>Gamasina</taxon>
        <taxon>Dermanyssoidea</taxon>
        <taxon>Varroidae</taxon>
        <taxon>Varroa</taxon>
    </lineage>
</organism>
<keyword evidence="3" id="KW-0862">Zinc</keyword>
<evidence type="ECO:0000256" key="2">
    <source>
        <dbReference type="ARBA" id="ARBA00022771"/>
    </source>
</evidence>
<keyword evidence="5" id="KW-1185">Reference proteome</keyword>
<proteinExistence type="predicted"/>
<dbReference type="AlphaFoldDB" id="A0A7M7KZ06"/>
<dbReference type="KEGG" id="vde:111255229"/>
<dbReference type="GeneID" id="111255229"/>
<accession>A0A7M7KZ06</accession>
<keyword evidence="1" id="KW-0479">Metal-binding</keyword>
<dbReference type="InParanoid" id="A0A7M7KZ06"/>
<evidence type="ECO:0000256" key="3">
    <source>
        <dbReference type="ARBA" id="ARBA00022833"/>
    </source>
</evidence>
<dbReference type="EnsemblMetazoa" id="XM_022816962">
    <property type="protein sequence ID" value="XP_022672697"/>
    <property type="gene ID" value="LOC111255229"/>
</dbReference>
<protein>
    <recommendedName>
        <fullName evidence="6">RING-type domain-containing protein</fullName>
    </recommendedName>
</protein>
<evidence type="ECO:0000256" key="1">
    <source>
        <dbReference type="ARBA" id="ARBA00022723"/>
    </source>
</evidence>